<dbReference type="GO" id="GO:0003676">
    <property type="term" value="F:nucleic acid binding"/>
    <property type="evidence" value="ECO:0007669"/>
    <property type="project" value="InterPro"/>
</dbReference>
<feature type="domain" description="HTH IS408-type" evidence="3">
    <location>
        <begin position="9"/>
        <end position="89"/>
    </location>
</feature>
<comment type="similarity">
    <text evidence="1">Belongs to the transposase IS21/IS408/IS1162 family.</text>
</comment>
<evidence type="ECO:0000256" key="1">
    <source>
        <dbReference type="ARBA" id="ARBA00009277"/>
    </source>
</evidence>
<evidence type="ECO:0000259" key="3">
    <source>
        <dbReference type="PROSITE" id="PS50532"/>
    </source>
</evidence>
<evidence type="ECO:0000256" key="2">
    <source>
        <dbReference type="SAM" id="MobiDB-lite"/>
    </source>
</evidence>
<name>A0A2T5JSX9_9RHOB</name>
<proteinExistence type="inferred from homology"/>
<feature type="domain" description="Integrase catalytic" evidence="4">
    <location>
        <begin position="125"/>
        <end position="312"/>
    </location>
</feature>
<dbReference type="OrthoDB" id="2065409at2"/>
<dbReference type="PROSITE" id="PS50532">
    <property type="entry name" value="HTH_IS408"/>
    <property type="match status" value="1"/>
</dbReference>
<comment type="caution">
    <text evidence="5">The sequence shown here is derived from an EMBL/GenBank/DDBJ whole genome shotgun (WGS) entry which is preliminary data.</text>
</comment>
<evidence type="ECO:0000313" key="5">
    <source>
        <dbReference type="EMBL" id="PTR12516.1"/>
    </source>
</evidence>
<protein>
    <submittedName>
        <fullName evidence="5">Transposase</fullName>
    </submittedName>
</protein>
<dbReference type="InterPro" id="IPR012337">
    <property type="entry name" value="RNaseH-like_sf"/>
</dbReference>
<accession>A0A2T5JSX9</accession>
<dbReference type="InterPro" id="IPR009057">
    <property type="entry name" value="Homeodomain-like_sf"/>
</dbReference>
<dbReference type="RefSeq" id="WP_108222390.1">
    <property type="nucleotide sequence ID" value="NZ_QAOT01000024.1"/>
</dbReference>
<dbReference type="PANTHER" id="PTHR35004:SF8">
    <property type="entry name" value="TRANSPOSASE RV3428C-RELATED"/>
    <property type="match status" value="1"/>
</dbReference>
<dbReference type="AlphaFoldDB" id="A0A2T5JSX9"/>
<dbReference type="PROSITE" id="PS50994">
    <property type="entry name" value="INTEGRASE"/>
    <property type="match status" value="1"/>
</dbReference>
<evidence type="ECO:0000313" key="6">
    <source>
        <dbReference type="Proteomes" id="UP000244060"/>
    </source>
</evidence>
<dbReference type="InterPro" id="IPR036397">
    <property type="entry name" value="RNaseH_sf"/>
</dbReference>
<dbReference type="Pfam" id="PF22483">
    <property type="entry name" value="Mu-transpos_C_2"/>
    <property type="match status" value="1"/>
</dbReference>
<dbReference type="InterPro" id="IPR017895">
    <property type="entry name" value="HTH_IS408/IS1162_type"/>
</dbReference>
<reference evidence="5 6" key="1">
    <citation type="submission" date="2018-04" db="EMBL/GenBank/DDBJ databases">
        <title>Genomic Encyclopedia of Type Strains, Phase III (KMG-III): the genomes of soil and plant-associated and newly described type strains.</title>
        <authorList>
            <person name="Whitman W."/>
        </authorList>
    </citation>
    <scope>NUCLEOTIDE SEQUENCE [LARGE SCALE GENOMIC DNA]</scope>
    <source>
        <strain evidence="5 6">KA25</strain>
    </source>
</reference>
<feature type="region of interest" description="Disordered" evidence="2">
    <location>
        <begin position="487"/>
        <end position="509"/>
    </location>
</feature>
<dbReference type="NCBIfam" id="NF033546">
    <property type="entry name" value="transpos_IS21"/>
    <property type="match status" value="1"/>
</dbReference>
<gene>
    <name evidence="5" type="ORF">C8J28_12416</name>
</gene>
<dbReference type="Gene3D" id="3.30.420.10">
    <property type="entry name" value="Ribonuclease H-like superfamily/Ribonuclease H"/>
    <property type="match status" value="1"/>
</dbReference>
<dbReference type="Pfam" id="PF13384">
    <property type="entry name" value="HTH_23"/>
    <property type="match status" value="1"/>
</dbReference>
<dbReference type="InterPro" id="IPR001584">
    <property type="entry name" value="Integrase_cat-core"/>
</dbReference>
<keyword evidence="6" id="KW-1185">Reference proteome</keyword>
<dbReference type="SUPFAM" id="SSF46689">
    <property type="entry name" value="Homeodomain-like"/>
    <property type="match status" value="1"/>
</dbReference>
<dbReference type="GO" id="GO:0015074">
    <property type="term" value="P:DNA integration"/>
    <property type="evidence" value="ECO:0007669"/>
    <property type="project" value="InterPro"/>
</dbReference>
<dbReference type="InterPro" id="IPR054353">
    <property type="entry name" value="IstA-like_C"/>
</dbReference>
<dbReference type="Proteomes" id="UP000244060">
    <property type="component" value="Unassembled WGS sequence"/>
</dbReference>
<dbReference type="SUPFAM" id="SSF53098">
    <property type="entry name" value="Ribonuclease H-like"/>
    <property type="match status" value="1"/>
</dbReference>
<evidence type="ECO:0000259" key="4">
    <source>
        <dbReference type="PROSITE" id="PS50994"/>
    </source>
</evidence>
<dbReference type="PANTHER" id="PTHR35004">
    <property type="entry name" value="TRANSPOSASE RV3428C-RELATED"/>
    <property type="match status" value="1"/>
</dbReference>
<dbReference type="EMBL" id="QAOT01000024">
    <property type="protein sequence ID" value="PTR12516.1"/>
    <property type="molecule type" value="Genomic_DNA"/>
</dbReference>
<sequence>MKRLTMRKIREAVRLHASGLSTRKIAASLGVGQSTASEYVKRVKAAGLSWPLSADMSDAALEAALFQPLGGPTRLVEAQPDWPAIHRELRRKGVTLSLVWEEYRAVHPEGYGYSRFCELYRRWSSRLSPVMRQHHVAGERLFVDYAGVTLGVVDPATGEVRPAQLFVAALGASNLTYAEATWTQGLQDWIGAHGRALAWFGGVPAQIVSDNLKSGVTRACFYEPAVNRTYADMAEHYGTAVVPARPRKPRDKAKVEVAVQIAERWIGARLRNRRFFSLSELNEAIRELVGRLNDRVTRHLGASRRDLFEQLERGALRPLPATPYVYSEWKQCTVGLDYHVEVDRHYYSTPHGLLRKKVWVRLTARTVEIFHNGKRVAAHARTSSNRGHTTIADHMPASHRRHAAWSPERLKSWAAKIGPHTATLVAVILRDRSHPEQGFRSCLGIMRLSKSHDAAALEAACEQALLIGARSYTSVKSILRNNLHRHRPEPAAEGPAIQHNNIRGPGYFH</sequence>
<organism evidence="5 6">
    <name type="scientific">Cereibacter azotoformans</name>
    <dbReference type="NCBI Taxonomy" id="43057"/>
    <lineage>
        <taxon>Bacteria</taxon>
        <taxon>Pseudomonadati</taxon>
        <taxon>Pseudomonadota</taxon>
        <taxon>Alphaproteobacteria</taxon>
        <taxon>Rhodobacterales</taxon>
        <taxon>Paracoccaceae</taxon>
        <taxon>Cereibacter</taxon>
    </lineage>
</organism>